<name>A0A3N1KS12_9PROT</name>
<dbReference type="CDD" id="cd06250">
    <property type="entry name" value="M14_PaAOTO_like"/>
    <property type="match status" value="1"/>
</dbReference>
<comment type="cofactor">
    <cofactor evidence="1">
        <name>Zn(2+)</name>
        <dbReference type="ChEBI" id="CHEBI:29105"/>
    </cofactor>
</comment>
<keyword evidence="3" id="KW-0378">Hydrolase</keyword>
<keyword evidence="2" id="KW-0479">Metal-binding</keyword>
<keyword evidence="4" id="KW-0862">Zinc</keyword>
<dbReference type="InterPro" id="IPR053138">
    <property type="entry name" value="N-alpha-Ac-DABA_deacetylase"/>
</dbReference>
<dbReference type="InterPro" id="IPR055438">
    <property type="entry name" value="AstE_AspA_cat"/>
</dbReference>
<evidence type="ECO:0000256" key="1">
    <source>
        <dbReference type="ARBA" id="ARBA00001947"/>
    </source>
</evidence>
<keyword evidence="7" id="KW-1185">Reference proteome</keyword>
<dbReference type="SUPFAM" id="SSF53187">
    <property type="entry name" value="Zn-dependent exopeptidases"/>
    <property type="match status" value="1"/>
</dbReference>
<dbReference type="PANTHER" id="PTHR37326">
    <property type="entry name" value="BLL3975 PROTEIN"/>
    <property type="match status" value="1"/>
</dbReference>
<organism evidence="6 7">
    <name type="scientific">Stella humosa</name>
    <dbReference type="NCBI Taxonomy" id="94"/>
    <lineage>
        <taxon>Bacteria</taxon>
        <taxon>Pseudomonadati</taxon>
        <taxon>Pseudomonadota</taxon>
        <taxon>Alphaproteobacteria</taxon>
        <taxon>Rhodospirillales</taxon>
        <taxon>Stellaceae</taxon>
        <taxon>Stella</taxon>
    </lineage>
</organism>
<dbReference type="Gene3D" id="3.40.630.10">
    <property type="entry name" value="Zn peptidases"/>
    <property type="match status" value="1"/>
</dbReference>
<evidence type="ECO:0000313" key="6">
    <source>
        <dbReference type="EMBL" id="ROP81180.1"/>
    </source>
</evidence>
<evidence type="ECO:0000256" key="4">
    <source>
        <dbReference type="ARBA" id="ARBA00022833"/>
    </source>
</evidence>
<evidence type="ECO:0000256" key="2">
    <source>
        <dbReference type="ARBA" id="ARBA00022723"/>
    </source>
</evidence>
<dbReference type="EMBL" id="RJKX01000018">
    <property type="protein sequence ID" value="ROP81180.1"/>
    <property type="molecule type" value="Genomic_DNA"/>
</dbReference>
<dbReference type="GO" id="GO:0046872">
    <property type="term" value="F:metal ion binding"/>
    <property type="evidence" value="ECO:0007669"/>
    <property type="project" value="UniProtKB-KW"/>
</dbReference>
<feature type="domain" description="Succinylglutamate desuccinylase/Aspartoacylase catalytic" evidence="5">
    <location>
        <begin position="33"/>
        <end position="188"/>
    </location>
</feature>
<dbReference type="Pfam" id="PF24827">
    <property type="entry name" value="AstE_AspA_cat"/>
    <property type="match status" value="1"/>
</dbReference>
<dbReference type="GO" id="GO:0016788">
    <property type="term" value="F:hydrolase activity, acting on ester bonds"/>
    <property type="evidence" value="ECO:0007669"/>
    <property type="project" value="InterPro"/>
</dbReference>
<evidence type="ECO:0000259" key="5">
    <source>
        <dbReference type="Pfam" id="PF24827"/>
    </source>
</evidence>
<dbReference type="RefSeq" id="WP_123694851.1">
    <property type="nucleotide sequence ID" value="NZ_AP019700.1"/>
</dbReference>
<protein>
    <recommendedName>
        <fullName evidence="5">Succinylglutamate desuccinylase/Aspartoacylase catalytic domain-containing protein</fullName>
    </recommendedName>
</protein>
<dbReference type="AlphaFoldDB" id="A0A3N1KS12"/>
<dbReference type="OrthoDB" id="9782876at2"/>
<comment type="caution">
    <text evidence="6">The sequence shown here is derived from an EMBL/GenBank/DDBJ whole genome shotgun (WGS) entry which is preliminary data.</text>
</comment>
<sequence>MTSRATRVPLLSNSPGTERFLTVYRFGTPGARPKAYLQAAIHANELPGVMALHYLLPMLDAAQKAGQIKGEIIVVPTANPVGLSQHMFANHLGRYDFNILENYNRKYLDIGDAIVAQVKDKLGPDEAANTDLVRRAMVAAVEGHHAPNEPQFLKKTLMAMSVDADYVLDLHCDAHAALHLFAGASHADAVSDLSAQIGSQATTVGRPESIPQVMSFSACNIAPWLKLAQAYPDAALPKTSFSVTIEYRGQADVSHELGKGDGTALFKFLQRRGVVGGDPGPLPAPKCKITPGWGMDVAYAPKAGMLVYLKDRGVTVQEGEAVCEIIDPLDPFSDDCKTVIKAAATGVLFSRRRDGQLAFPGQVVFRMACENELPHRIGRPGTDD</sequence>
<accession>A0A3N1KS12</accession>
<evidence type="ECO:0000313" key="7">
    <source>
        <dbReference type="Proteomes" id="UP000278222"/>
    </source>
</evidence>
<reference evidence="6 7" key="1">
    <citation type="submission" date="2018-11" db="EMBL/GenBank/DDBJ databases">
        <title>Genomic Encyclopedia of Type Strains, Phase IV (KMG-IV): sequencing the most valuable type-strain genomes for metagenomic binning, comparative biology and taxonomic classification.</title>
        <authorList>
            <person name="Goeker M."/>
        </authorList>
    </citation>
    <scope>NUCLEOTIDE SEQUENCE [LARGE SCALE GENOMIC DNA]</scope>
    <source>
        <strain evidence="6 7">DSM 5900</strain>
    </source>
</reference>
<proteinExistence type="predicted"/>
<dbReference type="Proteomes" id="UP000278222">
    <property type="component" value="Unassembled WGS sequence"/>
</dbReference>
<gene>
    <name evidence="6" type="ORF">EDC65_5036</name>
</gene>
<dbReference type="PANTHER" id="PTHR37326:SF1">
    <property type="entry name" value="BLL3975 PROTEIN"/>
    <property type="match status" value="1"/>
</dbReference>
<evidence type="ECO:0000256" key="3">
    <source>
        <dbReference type="ARBA" id="ARBA00022801"/>
    </source>
</evidence>